<evidence type="ECO:0000256" key="2">
    <source>
        <dbReference type="ARBA" id="ARBA00008127"/>
    </source>
</evidence>
<evidence type="ECO:0000256" key="6">
    <source>
        <dbReference type="ARBA" id="ARBA00023157"/>
    </source>
</evidence>
<dbReference type="Pfam" id="PF17181">
    <property type="entry name" value="EPF"/>
    <property type="match status" value="1"/>
</dbReference>
<evidence type="ECO:0000256" key="7">
    <source>
        <dbReference type="RuleBase" id="RU367102"/>
    </source>
</evidence>
<keyword evidence="5" id="KW-0732">Signal</keyword>
<name>A0A445LSV5_GLYSO</name>
<sequence>MESKRNTTTFVFKTHLWCNVSFPLFFICAVVFCIITTASTIPCQDTKCPTLANADIGFEEIKGDIGQSLECEGKVEVLSSMNLDLSKGLLSGLESEPPTCYFKCGKCKPCIPILCTVHNGGGPYYPVRWLCKCGNKYYNP</sequence>
<comment type="function">
    <text evidence="7">Controls stomatal patterning.</text>
</comment>
<keyword evidence="4 7" id="KW-0964">Secreted</keyword>
<dbReference type="GO" id="GO:0005576">
    <property type="term" value="C:extracellular region"/>
    <property type="evidence" value="ECO:0007669"/>
    <property type="project" value="UniProtKB-SubCell"/>
</dbReference>
<gene>
    <name evidence="9" type="ORF">D0Y65_004859</name>
</gene>
<evidence type="ECO:0000313" key="10">
    <source>
        <dbReference type="Proteomes" id="UP000289340"/>
    </source>
</evidence>
<keyword evidence="6" id="KW-1015">Disulfide bond</keyword>
<dbReference type="PANTHER" id="PTHR33109:SF4">
    <property type="entry name" value="EPIDERMAL PATTERNING FACTOR-LIKE PROTEIN 6"/>
    <property type="match status" value="1"/>
</dbReference>
<keyword evidence="3 7" id="KW-0217">Developmental protein</keyword>
<keyword evidence="8" id="KW-0812">Transmembrane</keyword>
<reference evidence="9 10" key="1">
    <citation type="submission" date="2018-09" db="EMBL/GenBank/DDBJ databases">
        <title>A high-quality reference genome of wild soybean provides a powerful tool to mine soybean genomes.</title>
        <authorList>
            <person name="Xie M."/>
            <person name="Chung C.Y.L."/>
            <person name="Li M.-W."/>
            <person name="Wong F.-L."/>
            <person name="Chan T.-F."/>
            <person name="Lam H.-M."/>
        </authorList>
    </citation>
    <scope>NUCLEOTIDE SEQUENCE [LARGE SCALE GENOMIC DNA]</scope>
    <source>
        <strain evidence="10">cv. W05</strain>
        <tissue evidence="9">Hypocotyl of etiolated seedlings</tissue>
    </source>
</reference>
<dbReference type="InterPro" id="IPR039455">
    <property type="entry name" value="EPFL"/>
</dbReference>
<accession>A0A445LSV5</accession>
<evidence type="ECO:0000313" key="9">
    <source>
        <dbReference type="EMBL" id="RZC26398.1"/>
    </source>
</evidence>
<dbReference type="Proteomes" id="UP000289340">
    <property type="component" value="Chromosome 2"/>
</dbReference>
<feature type="transmembrane region" description="Helical" evidence="8">
    <location>
        <begin position="20"/>
        <end position="41"/>
    </location>
</feature>
<comment type="similarity">
    <text evidence="2 7">Belongs to the plant cysteine rich small secretory peptide family. Epidermal patterning factor subfamily.</text>
</comment>
<proteinExistence type="inferred from homology"/>
<keyword evidence="8" id="KW-1133">Transmembrane helix</keyword>
<organism evidence="9 10">
    <name type="scientific">Glycine soja</name>
    <name type="common">Wild soybean</name>
    <dbReference type="NCBI Taxonomy" id="3848"/>
    <lineage>
        <taxon>Eukaryota</taxon>
        <taxon>Viridiplantae</taxon>
        <taxon>Streptophyta</taxon>
        <taxon>Embryophyta</taxon>
        <taxon>Tracheophyta</taxon>
        <taxon>Spermatophyta</taxon>
        <taxon>Magnoliopsida</taxon>
        <taxon>eudicotyledons</taxon>
        <taxon>Gunneridae</taxon>
        <taxon>Pentapetalae</taxon>
        <taxon>rosids</taxon>
        <taxon>fabids</taxon>
        <taxon>Fabales</taxon>
        <taxon>Fabaceae</taxon>
        <taxon>Papilionoideae</taxon>
        <taxon>50 kb inversion clade</taxon>
        <taxon>NPAAA clade</taxon>
        <taxon>indigoferoid/millettioid clade</taxon>
        <taxon>Phaseoleae</taxon>
        <taxon>Glycine</taxon>
        <taxon>Glycine subgen. Soja</taxon>
    </lineage>
</organism>
<keyword evidence="10" id="KW-1185">Reference proteome</keyword>
<evidence type="ECO:0000256" key="5">
    <source>
        <dbReference type="ARBA" id="ARBA00022729"/>
    </source>
</evidence>
<dbReference type="AlphaFoldDB" id="A0A445LSV5"/>
<comment type="caution">
    <text evidence="9">The sequence shown here is derived from an EMBL/GenBank/DDBJ whole genome shotgun (WGS) entry which is preliminary data.</text>
</comment>
<protein>
    <recommendedName>
        <fullName evidence="7">Epidermal patterning factor-like protein</fullName>
    </recommendedName>
</protein>
<evidence type="ECO:0000256" key="3">
    <source>
        <dbReference type="ARBA" id="ARBA00022473"/>
    </source>
</evidence>
<evidence type="ECO:0000256" key="8">
    <source>
        <dbReference type="SAM" id="Phobius"/>
    </source>
</evidence>
<dbReference type="EMBL" id="QZWG01000002">
    <property type="protein sequence ID" value="RZC26398.1"/>
    <property type="molecule type" value="Genomic_DNA"/>
</dbReference>
<keyword evidence="8" id="KW-0472">Membrane</keyword>
<comment type="subcellular location">
    <subcellularLocation>
        <location evidence="1 7">Secreted</location>
    </subcellularLocation>
</comment>
<dbReference type="GO" id="GO:0010052">
    <property type="term" value="P:guard cell differentiation"/>
    <property type="evidence" value="ECO:0007669"/>
    <property type="project" value="UniProtKB-UniRule"/>
</dbReference>
<dbReference type="PANTHER" id="PTHR33109">
    <property type="entry name" value="EPIDERMAL PATTERNING FACTOR-LIKE PROTEIN 4"/>
    <property type="match status" value="1"/>
</dbReference>
<evidence type="ECO:0000256" key="4">
    <source>
        <dbReference type="ARBA" id="ARBA00022525"/>
    </source>
</evidence>
<evidence type="ECO:0000256" key="1">
    <source>
        <dbReference type="ARBA" id="ARBA00004613"/>
    </source>
</evidence>